<evidence type="ECO:0000313" key="2">
    <source>
        <dbReference type="EMBL" id="AFG37756.1"/>
    </source>
</evidence>
<reference evidence="3" key="1">
    <citation type="journal article" date="2013" name="Stand. Genomic Sci.">
        <title>Complete genome sequence of the halophilic bacterium Spirochaeta africana type strain (Z-7692(T)) from the alkaline Lake Magadi in the East African Rift.</title>
        <authorList>
            <person name="Liolos K."/>
            <person name="Abt B."/>
            <person name="Scheuner C."/>
            <person name="Teshima H."/>
            <person name="Held B."/>
            <person name="Lapidus A."/>
            <person name="Nolan M."/>
            <person name="Lucas S."/>
            <person name="Deshpande S."/>
            <person name="Cheng J.F."/>
            <person name="Tapia R."/>
            <person name="Goodwin L.A."/>
            <person name="Pitluck S."/>
            <person name="Pagani I."/>
            <person name="Ivanova N."/>
            <person name="Mavromatis K."/>
            <person name="Mikhailova N."/>
            <person name="Huntemann M."/>
            <person name="Pati A."/>
            <person name="Chen A."/>
            <person name="Palaniappan K."/>
            <person name="Land M."/>
            <person name="Rohde M."/>
            <person name="Tindall B.J."/>
            <person name="Detter J.C."/>
            <person name="Goker M."/>
            <person name="Bristow J."/>
            <person name="Eisen J.A."/>
            <person name="Markowitz V."/>
            <person name="Hugenholtz P."/>
            <person name="Woyke T."/>
            <person name="Klenk H.P."/>
            <person name="Kyrpides N.C."/>
        </authorList>
    </citation>
    <scope>NUCLEOTIDE SEQUENCE</scope>
    <source>
        <strain evidence="3">ATCC 700263 / DSM 8902 / Z-7692</strain>
    </source>
</reference>
<dbReference type="PATRIC" id="fig|889378.3.peg.1685"/>
<keyword evidence="3" id="KW-1185">Reference proteome</keyword>
<dbReference type="GO" id="GO:0016226">
    <property type="term" value="P:iron-sulfur cluster assembly"/>
    <property type="evidence" value="ECO:0007669"/>
    <property type="project" value="InterPro"/>
</dbReference>
<dbReference type="PANTHER" id="PTHR43575:SF1">
    <property type="entry name" value="PROTEIN ABCI7, CHLOROPLASTIC"/>
    <property type="match status" value="1"/>
</dbReference>
<proteinExistence type="predicted"/>
<feature type="domain" description="SUF system FeS cluster assembly SufBD core" evidence="1">
    <location>
        <begin position="199"/>
        <end position="431"/>
    </location>
</feature>
<sequence>MSTTDVTRYTGTQQLREFVQAIRNEPVWLSELRLQAVEGFEKTEWPDSSADEEWRRSDIGFIDWDGLQYQLPPVPPQPPEVTEAGAAAPAAALAEMSGPAVPLQDLSGYVAYLNGDPVTVSLDPELAERGVCLYTLEDIRRGCLTDAQAGAVAASMRESLAAADARPQFWHYALLDAMTVVVLPRFAEVQAPFLIDHLLSGEDVIRAPHVVVVTEDGARATVVERFRSADAEDATVVSHGIDGFSAQTAAIDYAMVQDLNRETVMLRFGRMDVHQEARMHHFEAHFGGDFVKGRIEADMHAAGTDVVLNGVYFASDEQHFDLRTVQRHIGRNANSQTFYKGAARDEAHSIYQGLIEVKPGAALTDAYLTNNNLVLNDGARAESIPTLEIKNNDVKCSHGSTTGKIEPSYLFYLESRGFDPVEAKALLVEGFFDEVASQAPEFVQEQLRALVMDRLQME</sequence>
<dbReference type="RefSeq" id="WP_014455739.1">
    <property type="nucleotide sequence ID" value="NC_017098.1"/>
</dbReference>
<dbReference type="NCBIfam" id="TIGR01981">
    <property type="entry name" value="sufD"/>
    <property type="match status" value="1"/>
</dbReference>
<dbReference type="Pfam" id="PF01458">
    <property type="entry name" value="SUFBD_core"/>
    <property type="match status" value="1"/>
</dbReference>
<organism evidence="2 3">
    <name type="scientific">Spirochaeta africana (strain ATCC 700263 / DSM 8902 / Z-7692)</name>
    <dbReference type="NCBI Taxonomy" id="889378"/>
    <lineage>
        <taxon>Bacteria</taxon>
        <taxon>Pseudomonadati</taxon>
        <taxon>Spirochaetota</taxon>
        <taxon>Spirochaetia</taxon>
        <taxon>Spirochaetales</taxon>
        <taxon>Spirochaetaceae</taxon>
        <taxon>Spirochaeta</taxon>
    </lineage>
</organism>
<dbReference type="eggNOG" id="COG0719">
    <property type="taxonomic scope" value="Bacteria"/>
</dbReference>
<dbReference type="InterPro" id="IPR011542">
    <property type="entry name" value="SUF_FeS_clus_asmbl_SufD"/>
</dbReference>
<dbReference type="KEGG" id="sfc:Spiaf_1699"/>
<dbReference type="AlphaFoldDB" id="H9UJR3"/>
<dbReference type="Proteomes" id="UP000007383">
    <property type="component" value="Chromosome"/>
</dbReference>
<gene>
    <name evidence="2" type="ordered locus">Spiaf_1699</name>
</gene>
<dbReference type="EMBL" id="CP003282">
    <property type="protein sequence ID" value="AFG37756.1"/>
    <property type="molecule type" value="Genomic_DNA"/>
</dbReference>
<dbReference type="InterPro" id="IPR055346">
    <property type="entry name" value="Fe-S_cluster_assembly_SufBD"/>
</dbReference>
<accession>H9UJR3</accession>
<evidence type="ECO:0000259" key="1">
    <source>
        <dbReference type="Pfam" id="PF01458"/>
    </source>
</evidence>
<name>H9UJR3_SPIAZ</name>
<dbReference type="HOGENOM" id="CLU_026231_3_1_12"/>
<dbReference type="OrthoDB" id="9768262at2"/>
<dbReference type="PANTHER" id="PTHR43575">
    <property type="entry name" value="PROTEIN ABCI7, CHLOROPLASTIC"/>
    <property type="match status" value="1"/>
</dbReference>
<dbReference type="InterPro" id="IPR037284">
    <property type="entry name" value="SUF_FeS_clus_asmbl_SufBD_sf"/>
</dbReference>
<evidence type="ECO:0000313" key="3">
    <source>
        <dbReference type="Proteomes" id="UP000007383"/>
    </source>
</evidence>
<dbReference type="STRING" id="889378.Spiaf_1699"/>
<protein>
    <submittedName>
        <fullName evidence="2">FeS assembly protein SufD</fullName>
    </submittedName>
</protein>
<dbReference type="InterPro" id="IPR000825">
    <property type="entry name" value="SUF_FeS_clus_asmbl_SufBD_core"/>
</dbReference>
<dbReference type="SUPFAM" id="SSF101960">
    <property type="entry name" value="Stabilizer of iron transporter SufD"/>
    <property type="match status" value="1"/>
</dbReference>